<reference evidence="2 3" key="1">
    <citation type="submission" date="2019-08" db="EMBL/GenBank/DDBJ databases">
        <title>Hyperibacter terrae gen. nov., sp. nov. and Hyperibacter viscosus sp. nov., two new members in the family Rhodospirillaceae isolated from the rhizosphere of Hypericum perforatum.</title>
        <authorList>
            <person name="Noviana Z."/>
        </authorList>
    </citation>
    <scope>NUCLEOTIDE SEQUENCE [LARGE SCALE GENOMIC DNA]</scope>
    <source>
        <strain evidence="2 3">R5959</strain>
    </source>
</reference>
<name>A0A5J6N2W4_9PROT</name>
<dbReference type="Gene3D" id="3.10.450.50">
    <property type="match status" value="1"/>
</dbReference>
<dbReference type="SUPFAM" id="SSF54427">
    <property type="entry name" value="NTF2-like"/>
    <property type="match status" value="1"/>
</dbReference>
<dbReference type="KEGG" id="hadh:FRZ61_32190"/>
<protein>
    <recommendedName>
        <fullName evidence="1">SnoaL-like domain-containing protein</fullName>
    </recommendedName>
</protein>
<evidence type="ECO:0000313" key="2">
    <source>
        <dbReference type="EMBL" id="QEX23283.1"/>
    </source>
</evidence>
<dbReference type="AlphaFoldDB" id="A0A5J6N2W4"/>
<proteinExistence type="predicted"/>
<dbReference type="Pfam" id="PF12680">
    <property type="entry name" value="SnoaL_2"/>
    <property type="match status" value="1"/>
</dbReference>
<gene>
    <name evidence="2" type="ORF">FRZ61_32190</name>
</gene>
<sequence>MAKSADALVDLYAADAVHEFPFPLSGTPERYSGREQLRAGYREAWSRTLLRIDSIENFTVHETLDPNVIIAEQEMGGTIEPIGEGVRLPFLLVLRL</sequence>
<dbReference type="Proteomes" id="UP000325797">
    <property type="component" value="Chromosome"/>
</dbReference>
<organism evidence="2 3">
    <name type="scientific">Hypericibacter adhaerens</name>
    <dbReference type="NCBI Taxonomy" id="2602016"/>
    <lineage>
        <taxon>Bacteria</taxon>
        <taxon>Pseudomonadati</taxon>
        <taxon>Pseudomonadota</taxon>
        <taxon>Alphaproteobacteria</taxon>
        <taxon>Rhodospirillales</taxon>
        <taxon>Dongiaceae</taxon>
        <taxon>Hypericibacter</taxon>
    </lineage>
</organism>
<dbReference type="InterPro" id="IPR037401">
    <property type="entry name" value="SnoaL-like"/>
</dbReference>
<dbReference type="RefSeq" id="WP_263641735.1">
    <property type="nucleotide sequence ID" value="NZ_CP042582.1"/>
</dbReference>
<dbReference type="InterPro" id="IPR032710">
    <property type="entry name" value="NTF2-like_dom_sf"/>
</dbReference>
<dbReference type="CDD" id="cd00531">
    <property type="entry name" value="NTF2_like"/>
    <property type="match status" value="1"/>
</dbReference>
<dbReference type="EMBL" id="CP042582">
    <property type="protein sequence ID" value="QEX23283.1"/>
    <property type="molecule type" value="Genomic_DNA"/>
</dbReference>
<evidence type="ECO:0000313" key="3">
    <source>
        <dbReference type="Proteomes" id="UP000325797"/>
    </source>
</evidence>
<evidence type="ECO:0000259" key="1">
    <source>
        <dbReference type="Pfam" id="PF12680"/>
    </source>
</evidence>
<accession>A0A5J6N2W4</accession>
<keyword evidence="3" id="KW-1185">Reference proteome</keyword>
<feature type="domain" description="SnoaL-like" evidence="1">
    <location>
        <begin position="3"/>
        <end position="95"/>
    </location>
</feature>